<dbReference type="PRINTS" id="PR00811">
    <property type="entry name" value="BCTERIALGSPD"/>
</dbReference>
<sequence length="755" mass="78418">MAYRRASSLLVVFVLLAGCTAPGQTPLQPLPDPAGNTAATPRVAGNVGTPPAAPSPMISYGRGEPVAAAAAGIAGSDEYALDFADADVRDAVAQVLGGMLNLTYTIDPAVRGTVTLHTARPLTRAQLLPTLQSLLAGVGAAVVQAEGVARVVPLATVGAGDSTVVALRYAVAEELVKVLQPLAGTTARLSAEPSRNAVVIAAPAGQAEPLVDLVRSFDVDELAGQSYAVLPVSSGNARDFADALRESLRSRAATAPVRTVPLPRFDAVLVIAPQPRYLDTVRRVYTLLEQERRRTLRSWHIHYLQNSHADDVAYTLQMAFTPGNVTALPTAQTGVGQRRMGSASGTSSAGSGGIGGTANGLGRGSTGGIGTGNGTGGLSALGTNGTPGGTDNRSATATATATTAASTVNPLLGGLDQGTASENPDAMRILSNPQNNAILVYATSQEEETVLAMLRKIDILPLQVRIDATIAEVTLNDQLKYGTQWFFKSGGINGVLNLPTSTTAVGNLADTALSTSFPGLVIGGTQKGGGPFALSALQAVTTVKVLSSPQIVVVDNQPARLQVGAMVPYLTAQSQSTLTSTATLVNSVSYQATGVILEVTPRVNSGGLVTLDIAQEVSDVDTTTPRASGIDSPQFQQRSVTSRVVVQDNQTIGLAGLIRDTTGSGNTGIPWLKDVPLLGLLAGEQNNQRNRTELLVLITPHVIHDQRDARALTEDMRQELRNAAVTPAELQALPASGSDDPGRKLRDRVRRWIER</sequence>
<dbReference type="InterPro" id="IPR038591">
    <property type="entry name" value="NolW-like_sf"/>
</dbReference>
<keyword evidence="8" id="KW-0472">Membrane</keyword>
<comment type="similarity">
    <text evidence="2">Belongs to the bacterial secretin family. GSP D subfamily.</text>
</comment>
<feature type="domain" description="GspD-like N0" evidence="15">
    <location>
        <begin position="81"/>
        <end position="151"/>
    </location>
</feature>
<dbReference type="GO" id="GO:0009279">
    <property type="term" value="C:cell outer membrane"/>
    <property type="evidence" value="ECO:0007669"/>
    <property type="project" value="UniProtKB-SubCell"/>
</dbReference>
<dbReference type="Pfam" id="PF00263">
    <property type="entry name" value="Secretin"/>
    <property type="match status" value="1"/>
</dbReference>
<evidence type="ECO:0000256" key="1">
    <source>
        <dbReference type="ARBA" id="ARBA00004442"/>
    </source>
</evidence>
<evidence type="ECO:0000256" key="3">
    <source>
        <dbReference type="ARBA" id="ARBA00022448"/>
    </source>
</evidence>
<dbReference type="PANTHER" id="PTHR30332">
    <property type="entry name" value="PROBABLE GENERAL SECRETION PATHWAY PROTEIN D"/>
    <property type="match status" value="1"/>
</dbReference>
<dbReference type="Pfam" id="PF03958">
    <property type="entry name" value="Secretin_N"/>
    <property type="match status" value="1"/>
</dbReference>
<evidence type="ECO:0000256" key="11">
    <source>
        <dbReference type="SAM" id="MobiDB-lite"/>
    </source>
</evidence>
<evidence type="ECO:0000256" key="8">
    <source>
        <dbReference type="ARBA" id="ARBA00023136"/>
    </source>
</evidence>
<evidence type="ECO:0000256" key="5">
    <source>
        <dbReference type="ARBA" id="ARBA00022692"/>
    </source>
</evidence>
<evidence type="ECO:0000256" key="12">
    <source>
        <dbReference type="SAM" id="SignalP"/>
    </source>
</evidence>
<dbReference type="NCBIfam" id="TIGR02517">
    <property type="entry name" value="type_II_gspD"/>
    <property type="match status" value="1"/>
</dbReference>
<dbReference type="PANTHER" id="PTHR30332:SF25">
    <property type="entry name" value="SECRETIN XPSD"/>
    <property type="match status" value="1"/>
</dbReference>
<dbReference type="Pfam" id="PF21305">
    <property type="entry name" value="type_II_gspD_N0"/>
    <property type="match status" value="1"/>
</dbReference>
<feature type="compositionally biased region" description="Gly residues" evidence="11">
    <location>
        <begin position="350"/>
        <end position="379"/>
    </location>
</feature>
<evidence type="ECO:0000256" key="9">
    <source>
        <dbReference type="ARBA" id="ARBA00023237"/>
    </source>
</evidence>
<feature type="region of interest" description="Disordered" evidence="11">
    <location>
        <begin position="27"/>
        <end position="51"/>
    </location>
</feature>
<dbReference type="InterPro" id="IPR049371">
    <property type="entry name" value="GspD-like_N0"/>
</dbReference>
<feature type="chain" id="PRO_5024342512" evidence="12">
    <location>
        <begin position="24"/>
        <end position="755"/>
    </location>
</feature>
<accession>A0A5M6IMD2</accession>
<evidence type="ECO:0000259" key="13">
    <source>
        <dbReference type="Pfam" id="PF00263"/>
    </source>
</evidence>
<feature type="domain" description="NolW-like" evidence="14">
    <location>
        <begin position="163"/>
        <end position="220"/>
    </location>
</feature>
<keyword evidence="4" id="KW-1134">Transmembrane beta strand</keyword>
<evidence type="ECO:0000313" key="16">
    <source>
        <dbReference type="EMBL" id="KAA5609402.1"/>
    </source>
</evidence>
<evidence type="ECO:0000256" key="6">
    <source>
        <dbReference type="ARBA" id="ARBA00022729"/>
    </source>
</evidence>
<dbReference type="InterPro" id="IPR013356">
    <property type="entry name" value="T2SS_GspD"/>
</dbReference>
<feature type="domain" description="Type II/III secretion system secretin-like" evidence="13">
    <location>
        <begin position="536"/>
        <end position="703"/>
    </location>
</feature>
<keyword evidence="9" id="KW-0998">Cell outer membrane</keyword>
<evidence type="ECO:0000256" key="4">
    <source>
        <dbReference type="ARBA" id="ARBA00022452"/>
    </source>
</evidence>
<dbReference type="Gene3D" id="3.55.50.30">
    <property type="match status" value="1"/>
</dbReference>
<protein>
    <submittedName>
        <fullName evidence="16">Type II secretion system protein GspD</fullName>
    </submittedName>
</protein>
<keyword evidence="6 12" id="KW-0732">Signal</keyword>
<keyword evidence="3 10" id="KW-0813">Transport</keyword>
<keyword evidence="17" id="KW-1185">Reference proteome</keyword>
<keyword evidence="7" id="KW-0653">Protein transport</keyword>
<evidence type="ECO:0000259" key="14">
    <source>
        <dbReference type="Pfam" id="PF03958"/>
    </source>
</evidence>
<evidence type="ECO:0000256" key="7">
    <source>
        <dbReference type="ARBA" id="ARBA00022927"/>
    </source>
</evidence>
<feature type="region of interest" description="Disordered" evidence="11">
    <location>
        <begin position="336"/>
        <end position="402"/>
    </location>
</feature>
<dbReference type="InterPro" id="IPR001775">
    <property type="entry name" value="GspD/PilQ"/>
</dbReference>
<organism evidence="16 17">
    <name type="scientific">Rhodovastum atsumiense</name>
    <dbReference type="NCBI Taxonomy" id="504468"/>
    <lineage>
        <taxon>Bacteria</taxon>
        <taxon>Pseudomonadati</taxon>
        <taxon>Pseudomonadota</taxon>
        <taxon>Alphaproteobacteria</taxon>
        <taxon>Acetobacterales</taxon>
        <taxon>Acetobacteraceae</taxon>
        <taxon>Rhodovastum</taxon>
    </lineage>
</organism>
<feature type="signal peptide" evidence="12">
    <location>
        <begin position="1"/>
        <end position="23"/>
    </location>
</feature>
<gene>
    <name evidence="16" type="primary">gspD</name>
    <name evidence="16" type="ORF">F1189_24305</name>
</gene>
<keyword evidence="5" id="KW-0812">Transmembrane</keyword>
<comment type="caution">
    <text evidence="16">The sequence shown here is derived from an EMBL/GenBank/DDBJ whole genome shotgun (WGS) entry which is preliminary data.</text>
</comment>
<dbReference type="Proteomes" id="UP000325255">
    <property type="component" value="Unassembled WGS sequence"/>
</dbReference>
<dbReference type="GO" id="GO:0015627">
    <property type="term" value="C:type II protein secretion system complex"/>
    <property type="evidence" value="ECO:0007669"/>
    <property type="project" value="InterPro"/>
</dbReference>
<evidence type="ECO:0000313" key="17">
    <source>
        <dbReference type="Proteomes" id="UP000325255"/>
    </source>
</evidence>
<dbReference type="OrthoDB" id="9775455at2"/>
<evidence type="ECO:0000256" key="2">
    <source>
        <dbReference type="ARBA" id="ARBA00006980"/>
    </source>
</evidence>
<dbReference type="Gene3D" id="3.30.1370.120">
    <property type="match status" value="2"/>
</dbReference>
<dbReference type="InterPro" id="IPR050810">
    <property type="entry name" value="Bact_Secretion_Sys_Channel"/>
</dbReference>
<evidence type="ECO:0000259" key="15">
    <source>
        <dbReference type="Pfam" id="PF21305"/>
    </source>
</evidence>
<dbReference type="AlphaFoldDB" id="A0A5M6IMD2"/>
<dbReference type="InterPro" id="IPR005644">
    <property type="entry name" value="NolW-like"/>
</dbReference>
<dbReference type="InterPro" id="IPR004846">
    <property type="entry name" value="T2SS/T3SS_dom"/>
</dbReference>
<evidence type="ECO:0000256" key="10">
    <source>
        <dbReference type="RuleBase" id="RU004004"/>
    </source>
</evidence>
<reference evidence="16 17" key="1">
    <citation type="submission" date="2019-09" db="EMBL/GenBank/DDBJ databases">
        <title>Genome sequence of Rhodovastum atsumiense, a diverse member of the Acetobacteraceae family of non-sulfur purple photosynthetic bacteria.</title>
        <authorList>
            <person name="Meyer T."/>
            <person name="Kyndt J."/>
        </authorList>
    </citation>
    <scope>NUCLEOTIDE SEQUENCE [LARGE SCALE GENOMIC DNA]</scope>
    <source>
        <strain evidence="16 17">DSM 21279</strain>
    </source>
</reference>
<dbReference type="EMBL" id="VWPK01000051">
    <property type="protein sequence ID" value="KAA5609402.1"/>
    <property type="molecule type" value="Genomic_DNA"/>
</dbReference>
<dbReference type="GO" id="GO:0015628">
    <property type="term" value="P:protein secretion by the type II secretion system"/>
    <property type="evidence" value="ECO:0007669"/>
    <property type="project" value="InterPro"/>
</dbReference>
<comment type="subcellular location">
    <subcellularLocation>
        <location evidence="1 10">Cell outer membrane</location>
    </subcellularLocation>
</comment>
<dbReference type="PROSITE" id="PS51257">
    <property type="entry name" value="PROKAR_LIPOPROTEIN"/>
    <property type="match status" value="1"/>
</dbReference>
<dbReference type="RefSeq" id="WP_150043714.1">
    <property type="nucleotide sequence ID" value="NZ_OW485601.1"/>
</dbReference>
<proteinExistence type="inferred from homology"/>
<name>A0A5M6IMD2_9PROT</name>